<proteinExistence type="inferred from homology"/>
<feature type="domain" description="Fe/B12 periplasmic-binding" evidence="7">
    <location>
        <begin position="238"/>
        <end position="528"/>
    </location>
</feature>
<keyword evidence="3 6" id="KW-0812">Transmembrane</keyword>
<gene>
    <name evidence="8" type="ORF">SCF082_LOCUS34576</name>
</gene>
<feature type="transmembrane region" description="Helical" evidence="6">
    <location>
        <begin position="75"/>
        <end position="95"/>
    </location>
</feature>
<evidence type="ECO:0000256" key="4">
    <source>
        <dbReference type="ARBA" id="ARBA00022989"/>
    </source>
</evidence>
<comment type="similarity">
    <text evidence="2">Belongs to the TMEM86 family.</text>
</comment>
<evidence type="ECO:0000256" key="6">
    <source>
        <dbReference type="SAM" id="Phobius"/>
    </source>
</evidence>
<keyword evidence="9" id="KW-1185">Reference proteome</keyword>
<dbReference type="PROSITE" id="PS50983">
    <property type="entry name" value="FE_B12_PBP"/>
    <property type="match status" value="1"/>
</dbReference>
<evidence type="ECO:0000259" key="7">
    <source>
        <dbReference type="PROSITE" id="PS50983"/>
    </source>
</evidence>
<accession>A0ABP0NYB4</accession>
<dbReference type="InterPro" id="IPR002491">
    <property type="entry name" value="ABC_transptr_periplasmic_BD"/>
</dbReference>
<dbReference type="EMBL" id="CAXAMM010031824">
    <property type="protein sequence ID" value="CAK9068787.1"/>
    <property type="molecule type" value="Genomic_DNA"/>
</dbReference>
<feature type="transmembrane region" description="Helical" evidence="6">
    <location>
        <begin position="12"/>
        <end position="36"/>
    </location>
</feature>
<dbReference type="InterPro" id="IPR051030">
    <property type="entry name" value="Vitamin_B12-ABC_binding"/>
</dbReference>
<evidence type="ECO:0000256" key="3">
    <source>
        <dbReference type="ARBA" id="ARBA00022692"/>
    </source>
</evidence>
<dbReference type="Pfam" id="PF01497">
    <property type="entry name" value="Peripla_BP_2"/>
    <property type="match status" value="1"/>
</dbReference>
<evidence type="ECO:0000313" key="9">
    <source>
        <dbReference type="Proteomes" id="UP001642464"/>
    </source>
</evidence>
<dbReference type="PANTHER" id="PTHR42860">
    <property type="entry name" value="VITAMIN B12-BINDING PROTEIN"/>
    <property type="match status" value="1"/>
</dbReference>
<keyword evidence="4 6" id="KW-1133">Transmembrane helix</keyword>
<dbReference type="Gene3D" id="3.40.50.1980">
    <property type="entry name" value="Nitrogenase molybdenum iron protein domain"/>
    <property type="match status" value="2"/>
</dbReference>
<dbReference type="Proteomes" id="UP001642464">
    <property type="component" value="Unassembled WGS sequence"/>
</dbReference>
<keyword evidence="5 6" id="KW-0472">Membrane</keyword>
<evidence type="ECO:0000313" key="8">
    <source>
        <dbReference type="EMBL" id="CAK9068787.1"/>
    </source>
</evidence>
<dbReference type="PANTHER" id="PTHR42860:SF1">
    <property type="entry name" value="VITAMIN B12-BINDING PROTEIN"/>
    <property type="match status" value="1"/>
</dbReference>
<name>A0ABP0NYB4_9DINO</name>
<feature type="transmembrane region" description="Helical" evidence="6">
    <location>
        <begin position="48"/>
        <end position="68"/>
    </location>
</feature>
<evidence type="ECO:0000256" key="2">
    <source>
        <dbReference type="ARBA" id="ARBA00007375"/>
    </source>
</evidence>
<evidence type="ECO:0000256" key="5">
    <source>
        <dbReference type="ARBA" id="ARBA00023136"/>
    </source>
</evidence>
<comment type="subcellular location">
    <subcellularLocation>
        <location evidence="1">Membrane</location>
        <topology evidence="1">Multi-pass membrane protein</topology>
    </subcellularLocation>
</comment>
<feature type="transmembrane region" description="Helical" evidence="6">
    <location>
        <begin position="140"/>
        <end position="158"/>
    </location>
</feature>
<feature type="transmembrane region" description="Helical" evidence="6">
    <location>
        <begin position="199"/>
        <end position="215"/>
    </location>
</feature>
<reference evidence="8 9" key="1">
    <citation type="submission" date="2024-02" db="EMBL/GenBank/DDBJ databases">
        <authorList>
            <person name="Chen Y."/>
            <person name="Shah S."/>
            <person name="Dougan E. K."/>
            <person name="Thang M."/>
            <person name="Chan C."/>
        </authorList>
    </citation>
    <scope>NUCLEOTIDE SEQUENCE [LARGE SCALE GENOMIC DNA]</scope>
</reference>
<evidence type="ECO:0000256" key="1">
    <source>
        <dbReference type="ARBA" id="ARBA00004141"/>
    </source>
</evidence>
<dbReference type="InterPro" id="IPR012506">
    <property type="entry name" value="TMEM86B-like"/>
</dbReference>
<organism evidence="8 9">
    <name type="scientific">Durusdinium trenchii</name>
    <dbReference type="NCBI Taxonomy" id="1381693"/>
    <lineage>
        <taxon>Eukaryota</taxon>
        <taxon>Sar</taxon>
        <taxon>Alveolata</taxon>
        <taxon>Dinophyceae</taxon>
        <taxon>Suessiales</taxon>
        <taxon>Symbiodiniaceae</taxon>
        <taxon>Durusdinium</taxon>
    </lineage>
</organism>
<dbReference type="Pfam" id="PF07947">
    <property type="entry name" value="YhhN"/>
    <property type="match status" value="1"/>
</dbReference>
<keyword evidence="8" id="KW-0449">Lipoprotein</keyword>
<protein>
    <submittedName>
        <fullName evidence="8">Uncharacterized ABC transporter substrate-binding lipoprotein YvrC</fullName>
    </submittedName>
</protein>
<sequence length="546" mass="59313">MQATLSPTQNAFPVVLRILWAAWAVLLLGGFVYGLATAEPGVRQHIPTIGRMGSSAVLVVAGALWWYFLRQGPTGTFACLIAIGMTLGFIGDLFNAGFLPGIFPEDLMGGIVSFGLGHIAYIAGCFIVASRAKWKLDSRFWGAVVVWQLVAAAAWWFVVMQGQEATVLHWAALPYSLLLAGTAGVSCGLALLDRRFSPLALGGALFLVSDLLLAFEQFRGSFDHAGDLVWLTYGPAQMLIVYSCYSADRVLHTSTAQPVVAVSHECDYPSEANSKPRVTFTHVELTATSGEIDRQVREKITAGDALYEIDVAKLTELAPDLIVTQSQCDVCAVRYADVVDTVRSEPKLSGTQIVDLDPRTFDDIFTDILKVGTAAGVEDKAQEYVAGLKERVQAIATKAGAILADQRRRVACIEWIEPLMLAANWMPELIATAGGLSPREPGQHSTYTSWEELIEFAPDVVAIMPCGFGLPQTLREIPQLQSREGWGSLPAVKQGRVWAVDGNAYFNRSGPRMVDSLEILAHLIYPETFDPPASVPNPSEIWQAVK</sequence>
<feature type="transmembrane region" description="Helical" evidence="6">
    <location>
        <begin position="107"/>
        <end position="128"/>
    </location>
</feature>
<feature type="transmembrane region" description="Helical" evidence="6">
    <location>
        <begin position="170"/>
        <end position="192"/>
    </location>
</feature>
<comment type="caution">
    <text evidence="8">The sequence shown here is derived from an EMBL/GenBank/DDBJ whole genome shotgun (WGS) entry which is preliminary data.</text>
</comment>
<dbReference type="SUPFAM" id="SSF53807">
    <property type="entry name" value="Helical backbone' metal receptor"/>
    <property type="match status" value="1"/>
</dbReference>